<dbReference type="PANTHER" id="PTHR31672">
    <property type="entry name" value="BNACNNG10540D PROTEIN"/>
    <property type="match status" value="1"/>
</dbReference>
<dbReference type="Proteomes" id="UP000593564">
    <property type="component" value="Unassembled WGS sequence"/>
</dbReference>
<dbReference type="InterPro" id="IPR001810">
    <property type="entry name" value="F-box_dom"/>
</dbReference>
<dbReference type="InterPro" id="IPR036047">
    <property type="entry name" value="F-box-like_dom_sf"/>
</dbReference>
<dbReference type="PROSITE" id="PS50181">
    <property type="entry name" value="FBOX"/>
    <property type="match status" value="1"/>
</dbReference>
<dbReference type="SMART" id="SM00256">
    <property type="entry name" value="FBOX"/>
    <property type="match status" value="2"/>
</dbReference>
<dbReference type="InterPro" id="IPR017451">
    <property type="entry name" value="F-box-assoc_interact_dom"/>
</dbReference>
<reference evidence="3" key="1">
    <citation type="journal article" date="2020" name="Nat. Commun.">
        <title>Genome assembly of wild tea tree DASZ reveals pedigree and selection history of tea varieties.</title>
        <authorList>
            <person name="Zhang W."/>
            <person name="Zhang Y."/>
            <person name="Qiu H."/>
            <person name="Guo Y."/>
            <person name="Wan H."/>
            <person name="Zhang X."/>
            <person name="Scossa F."/>
            <person name="Alseekh S."/>
            <person name="Zhang Q."/>
            <person name="Wang P."/>
            <person name="Xu L."/>
            <person name="Schmidt M.H."/>
            <person name="Jia X."/>
            <person name="Li D."/>
            <person name="Zhu A."/>
            <person name="Guo F."/>
            <person name="Chen W."/>
            <person name="Ni D."/>
            <person name="Usadel B."/>
            <person name="Fernie A.R."/>
            <person name="Wen W."/>
        </authorList>
    </citation>
    <scope>NUCLEOTIDE SEQUENCE [LARGE SCALE GENOMIC DNA]</scope>
    <source>
        <strain evidence="3">cv. G240</strain>
    </source>
</reference>
<proteinExistence type="predicted"/>
<sequence length="853" mass="99832">MLYLIVFLNLSPCPSSPKLFLPLQPFFISIFPQYSTDQIMRLDTEIPSKKTKCKQENDDQPTTGLDLLPREIALDILSRLPISSLLQLRFSCRSWQILSQDPHLPQLQFSRTAKKNPCLIFHCEYPLRNQLHFVEFSDQDQENGIVRKIQTPFCSVMPEFNVIASCNGLLCLSDSLYSDPIYVYNPFTRENRELPKSRQFDDQEVVFGFGFHPVTNEYKVVKIIHYWNGYRRFRFRDHTQSEVQVLSLNTNNWRSIGKVPYPLDPRSAEALVNGRLHWLTQPRRCPGVRHSRGIVSFDLVDEQFREIPRPDCGSLNRTNYHLAVLGGCLSAIVCCHYEKFEIWVMKDYDVKESWIKEFKIKDYSLQFMKPQLRRPYGIWKHSFRRRIAQVLCLLENGNILIEYKGGILVSHDPISGTFKKLVFQGMPVMSLASEKLSKKRKCKMEDDQPRSGMESIQHDIALDIFSRLPITSLLQFSFVSRFWQMLSYDPHLAALHFSRTAKTNPYLIFHCDYPIRNQLCFAELSDQTDNEIVRRIQTPFHDTMPEFKVIASCNGLLCLSDSLYGDPLYMYNPFTREYKELPKSRQYDDQEVVFGFGFHPVTNEYKVVKTVLFWNQYNMLPHPRPRPRPRHRRLRIGDHTGSEVQVYSLGSTNWRSIGKVPYLLEQRASEALVDGRLHWLTHPRLYLGARIHRSRSIVSFDLADEQFREVPRPECGSLNRTNYHLAVLGGCLSAVVWCQRFEIWVMEEYSVKESWTKKFNIEDWSRQFLKPGFRQRPYGIWKNVLNQRFARVLCLLENGNILMEYKGGVLVSHDPNSGTYKKLVFQGMPDLFQTFVHFGSLNWIDTPIHTSTN</sequence>
<organism evidence="2 3">
    <name type="scientific">Camellia sinensis</name>
    <name type="common">Tea plant</name>
    <name type="synonym">Thea sinensis</name>
    <dbReference type="NCBI Taxonomy" id="4442"/>
    <lineage>
        <taxon>Eukaryota</taxon>
        <taxon>Viridiplantae</taxon>
        <taxon>Streptophyta</taxon>
        <taxon>Embryophyta</taxon>
        <taxon>Tracheophyta</taxon>
        <taxon>Spermatophyta</taxon>
        <taxon>Magnoliopsida</taxon>
        <taxon>eudicotyledons</taxon>
        <taxon>Gunneridae</taxon>
        <taxon>Pentapetalae</taxon>
        <taxon>asterids</taxon>
        <taxon>Ericales</taxon>
        <taxon>Theaceae</taxon>
        <taxon>Camellia</taxon>
    </lineage>
</organism>
<keyword evidence="3" id="KW-1185">Reference proteome</keyword>
<dbReference type="PANTHER" id="PTHR31672:SF2">
    <property type="entry name" value="F-BOX DOMAIN-CONTAINING PROTEIN"/>
    <property type="match status" value="1"/>
</dbReference>
<comment type="caution">
    <text evidence="2">The sequence shown here is derived from an EMBL/GenBank/DDBJ whole genome shotgun (WGS) entry which is preliminary data.</text>
</comment>
<dbReference type="CDD" id="cd09917">
    <property type="entry name" value="F-box_SF"/>
    <property type="match status" value="1"/>
</dbReference>
<dbReference type="AlphaFoldDB" id="A0A7J7H6I9"/>
<dbReference type="SUPFAM" id="SSF81383">
    <property type="entry name" value="F-box domain"/>
    <property type="match status" value="2"/>
</dbReference>
<reference evidence="2 3" key="2">
    <citation type="submission" date="2020-07" db="EMBL/GenBank/DDBJ databases">
        <title>Genome assembly of wild tea tree DASZ reveals pedigree and selection history of tea varieties.</title>
        <authorList>
            <person name="Zhang W."/>
        </authorList>
    </citation>
    <scope>NUCLEOTIDE SEQUENCE [LARGE SCALE GENOMIC DNA]</scope>
    <source>
        <strain evidence="3">cv. G240</strain>
        <tissue evidence="2">Leaf</tissue>
    </source>
</reference>
<feature type="domain" description="F-box" evidence="1">
    <location>
        <begin position="62"/>
        <end position="107"/>
    </location>
</feature>
<dbReference type="Pfam" id="PF12937">
    <property type="entry name" value="F-box-like"/>
    <property type="match status" value="2"/>
</dbReference>
<dbReference type="EMBL" id="JACBKZ010000006">
    <property type="protein sequence ID" value="KAF5948603.1"/>
    <property type="molecule type" value="Genomic_DNA"/>
</dbReference>
<name>A0A7J7H6I9_CAMSI</name>
<dbReference type="InterPro" id="IPR013187">
    <property type="entry name" value="F-box-assoc_dom_typ3"/>
</dbReference>
<evidence type="ECO:0000313" key="2">
    <source>
        <dbReference type="EMBL" id="KAF5948603.1"/>
    </source>
</evidence>
<dbReference type="InterPro" id="IPR050796">
    <property type="entry name" value="SCF_F-box_component"/>
</dbReference>
<accession>A0A7J7H6I9</accession>
<protein>
    <recommendedName>
        <fullName evidence="1">F-box domain-containing protein</fullName>
    </recommendedName>
</protein>
<dbReference type="Pfam" id="PF08268">
    <property type="entry name" value="FBA_3"/>
    <property type="match status" value="2"/>
</dbReference>
<dbReference type="NCBIfam" id="TIGR01640">
    <property type="entry name" value="F_box_assoc_1"/>
    <property type="match status" value="2"/>
</dbReference>
<evidence type="ECO:0000313" key="3">
    <source>
        <dbReference type="Proteomes" id="UP000593564"/>
    </source>
</evidence>
<dbReference type="Gene3D" id="1.20.1280.50">
    <property type="match status" value="2"/>
</dbReference>
<gene>
    <name evidence="2" type="ORF">HYC85_014560</name>
</gene>
<evidence type="ECO:0000259" key="1">
    <source>
        <dbReference type="PROSITE" id="PS50181"/>
    </source>
</evidence>